<sequence length="297" mass="31414">MHVFVTGATGFVGQAVVQELLKNGHTVSGLARSEASAAALEAKGAEVVRGTIEEIDCLKTAASKADGVIHLAFNHDFTKFDESAKVERAAIFGIVDALEGTNKPFVITSGTMALPKGQLGAEDSVPETNTFFSARTGTEQEALDCSSRGVRVSCIRLSPSTHDNGDKGFIKAITELARTNGQSVYVGDGLNKWPAVHRLDAARLYRLVLENGVAGSRYHAVGESGVPMKDIAEAIGQSLGLPTVSQDFEAASRHFAGFMVHPVSSDNPASSEKTQEQLGWKPSGPTLLEDIKSGVYV</sequence>
<reference evidence="2" key="2">
    <citation type="journal article" date="2023" name="IMA Fungus">
        <title>Comparative genomic study of the Penicillium genus elucidates a diverse pangenome and 15 lateral gene transfer events.</title>
        <authorList>
            <person name="Petersen C."/>
            <person name="Sorensen T."/>
            <person name="Nielsen M.R."/>
            <person name="Sondergaard T.E."/>
            <person name="Sorensen J.L."/>
            <person name="Fitzpatrick D.A."/>
            <person name="Frisvad J.C."/>
            <person name="Nielsen K.L."/>
        </authorList>
    </citation>
    <scope>NUCLEOTIDE SEQUENCE</scope>
    <source>
        <strain evidence="2">IBT 30069</strain>
    </source>
</reference>
<evidence type="ECO:0000313" key="2">
    <source>
        <dbReference type="EMBL" id="KAJ5097227.1"/>
    </source>
</evidence>
<proteinExistence type="predicted"/>
<dbReference type="AlphaFoldDB" id="A0A9W9FBN3"/>
<dbReference type="InterPro" id="IPR001509">
    <property type="entry name" value="Epimerase_deHydtase"/>
</dbReference>
<dbReference type="Gene3D" id="3.40.50.720">
    <property type="entry name" value="NAD(P)-binding Rossmann-like Domain"/>
    <property type="match status" value="1"/>
</dbReference>
<accession>A0A9W9FBN3</accession>
<dbReference type="InterPro" id="IPR036291">
    <property type="entry name" value="NAD(P)-bd_dom_sf"/>
</dbReference>
<gene>
    <name evidence="2" type="ORF">N7456_007948</name>
</gene>
<protein>
    <recommendedName>
        <fullName evidence="1">NAD-dependent epimerase/dehydratase domain-containing protein</fullName>
    </recommendedName>
</protein>
<dbReference type="GO" id="GO:0005737">
    <property type="term" value="C:cytoplasm"/>
    <property type="evidence" value="ECO:0007669"/>
    <property type="project" value="TreeGrafter"/>
</dbReference>
<feature type="domain" description="NAD-dependent epimerase/dehydratase" evidence="1">
    <location>
        <begin position="3"/>
        <end position="217"/>
    </location>
</feature>
<dbReference type="CDD" id="cd05262">
    <property type="entry name" value="SDR_a7"/>
    <property type="match status" value="1"/>
</dbReference>
<evidence type="ECO:0000313" key="3">
    <source>
        <dbReference type="Proteomes" id="UP001149165"/>
    </source>
</evidence>
<keyword evidence="3" id="KW-1185">Reference proteome</keyword>
<dbReference type="PANTHER" id="PTHR48079">
    <property type="entry name" value="PROTEIN YEEZ"/>
    <property type="match status" value="1"/>
</dbReference>
<dbReference type="Pfam" id="PF01370">
    <property type="entry name" value="Epimerase"/>
    <property type="match status" value="1"/>
</dbReference>
<name>A0A9W9FBN3_9EURO</name>
<reference evidence="2" key="1">
    <citation type="submission" date="2022-11" db="EMBL/GenBank/DDBJ databases">
        <authorList>
            <person name="Petersen C."/>
        </authorList>
    </citation>
    <scope>NUCLEOTIDE SEQUENCE</scope>
    <source>
        <strain evidence="2">IBT 30069</strain>
    </source>
</reference>
<dbReference type="InterPro" id="IPR051783">
    <property type="entry name" value="NAD(P)-dependent_oxidoreduct"/>
</dbReference>
<dbReference type="PANTHER" id="PTHR48079:SF9">
    <property type="entry name" value="PUTATIVE-RELATED"/>
    <property type="match status" value="1"/>
</dbReference>
<evidence type="ECO:0000259" key="1">
    <source>
        <dbReference type="Pfam" id="PF01370"/>
    </source>
</evidence>
<dbReference type="OrthoDB" id="10262413at2759"/>
<dbReference type="GO" id="GO:0004029">
    <property type="term" value="F:aldehyde dehydrogenase (NAD+) activity"/>
    <property type="evidence" value="ECO:0007669"/>
    <property type="project" value="TreeGrafter"/>
</dbReference>
<organism evidence="2 3">
    <name type="scientific">Penicillium angulare</name>
    <dbReference type="NCBI Taxonomy" id="116970"/>
    <lineage>
        <taxon>Eukaryota</taxon>
        <taxon>Fungi</taxon>
        <taxon>Dikarya</taxon>
        <taxon>Ascomycota</taxon>
        <taxon>Pezizomycotina</taxon>
        <taxon>Eurotiomycetes</taxon>
        <taxon>Eurotiomycetidae</taxon>
        <taxon>Eurotiales</taxon>
        <taxon>Aspergillaceae</taxon>
        <taxon>Penicillium</taxon>
    </lineage>
</organism>
<dbReference type="Proteomes" id="UP001149165">
    <property type="component" value="Unassembled WGS sequence"/>
</dbReference>
<dbReference type="EMBL" id="JAPQKH010000005">
    <property type="protein sequence ID" value="KAJ5097227.1"/>
    <property type="molecule type" value="Genomic_DNA"/>
</dbReference>
<dbReference type="SUPFAM" id="SSF51735">
    <property type="entry name" value="NAD(P)-binding Rossmann-fold domains"/>
    <property type="match status" value="1"/>
</dbReference>
<comment type="caution">
    <text evidence="2">The sequence shown here is derived from an EMBL/GenBank/DDBJ whole genome shotgun (WGS) entry which is preliminary data.</text>
</comment>